<reference evidence="1" key="1">
    <citation type="submission" date="2020-11" db="EMBL/GenBank/DDBJ databases">
        <authorList>
            <consortium name="DOE Joint Genome Institute"/>
            <person name="Ahrendt S."/>
            <person name="Riley R."/>
            <person name="Andreopoulos W."/>
            <person name="Labutti K."/>
            <person name="Pangilinan J."/>
            <person name="Ruiz-Duenas F.J."/>
            <person name="Barrasa J.M."/>
            <person name="Sanchez-Garcia M."/>
            <person name="Camarero S."/>
            <person name="Miyauchi S."/>
            <person name="Serrano A."/>
            <person name="Linde D."/>
            <person name="Babiker R."/>
            <person name="Drula E."/>
            <person name="Ayuso-Fernandez I."/>
            <person name="Pacheco R."/>
            <person name="Padilla G."/>
            <person name="Ferreira P."/>
            <person name="Barriuso J."/>
            <person name="Kellner H."/>
            <person name="Castanera R."/>
            <person name="Alfaro M."/>
            <person name="Ramirez L."/>
            <person name="Pisabarro A.G."/>
            <person name="Kuo A."/>
            <person name="Tritt A."/>
            <person name="Lipzen A."/>
            <person name="He G."/>
            <person name="Yan M."/>
            <person name="Ng V."/>
            <person name="Cullen D."/>
            <person name="Martin F."/>
            <person name="Rosso M.-N."/>
            <person name="Henrissat B."/>
            <person name="Hibbett D."/>
            <person name="Martinez A.T."/>
            <person name="Grigoriev I.V."/>
        </authorList>
    </citation>
    <scope>NUCLEOTIDE SEQUENCE</scope>
    <source>
        <strain evidence="1">CBS 506.95</strain>
    </source>
</reference>
<dbReference type="EMBL" id="MU157830">
    <property type="protein sequence ID" value="KAF9532806.1"/>
    <property type="molecule type" value="Genomic_DNA"/>
</dbReference>
<comment type="caution">
    <text evidence="1">The sequence shown here is derived from an EMBL/GenBank/DDBJ whole genome shotgun (WGS) entry which is preliminary data.</text>
</comment>
<keyword evidence="2" id="KW-1185">Reference proteome</keyword>
<evidence type="ECO:0000313" key="2">
    <source>
        <dbReference type="Proteomes" id="UP000807306"/>
    </source>
</evidence>
<dbReference type="AlphaFoldDB" id="A0A9P6EPB7"/>
<organism evidence="1 2">
    <name type="scientific">Crepidotus variabilis</name>
    <dbReference type="NCBI Taxonomy" id="179855"/>
    <lineage>
        <taxon>Eukaryota</taxon>
        <taxon>Fungi</taxon>
        <taxon>Dikarya</taxon>
        <taxon>Basidiomycota</taxon>
        <taxon>Agaricomycotina</taxon>
        <taxon>Agaricomycetes</taxon>
        <taxon>Agaricomycetidae</taxon>
        <taxon>Agaricales</taxon>
        <taxon>Agaricineae</taxon>
        <taxon>Crepidotaceae</taxon>
        <taxon>Crepidotus</taxon>
    </lineage>
</organism>
<dbReference type="Proteomes" id="UP000807306">
    <property type="component" value="Unassembled WGS sequence"/>
</dbReference>
<sequence>MAHLPGRYLNAASTYFVIALQKIRTVYQPLSSSVTRSHWIDTTASTPPVLDVSIRHLNIAQLQYLQVARSECLNCCFGARLQGSHIANRDVAPSGDKRHISSSPKTNYPNGVYTFPKLHRPTFFSIIAIREVPIPNQCNSIQFSMFIFGCTHGSLESSATWNTQLCNKAQRRYRFGHGGVLEVLS</sequence>
<evidence type="ECO:0000313" key="1">
    <source>
        <dbReference type="EMBL" id="KAF9532806.1"/>
    </source>
</evidence>
<accession>A0A9P6EPB7</accession>
<protein>
    <submittedName>
        <fullName evidence="1">Uncharacterized protein</fullName>
    </submittedName>
</protein>
<name>A0A9P6EPB7_9AGAR</name>
<proteinExistence type="predicted"/>
<gene>
    <name evidence="1" type="ORF">CPB83DRAFT_832429</name>
</gene>